<evidence type="ECO:0000313" key="2">
    <source>
        <dbReference type="EMBL" id="KAK7494078.1"/>
    </source>
</evidence>
<evidence type="ECO:0000256" key="1">
    <source>
        <dbReference type="SAM" id="MobiDB-lite"/>
    </source>
</evidence>
<protein>
    <submittedName>
        <fullName evidence="2">Uncharacterized protein</fullName>
    </submittedName>
</protein>
<keyword evidence="3" id="KW-1185">Reference proteome</keyword>
<dbReference type="Proteomes" id="UP001519460">
    <property type="component" value="Unassembled WGS sequence"/>
</dbReference>
<dbReference type="AlphaFoldDB" id="A0ABD0L3I0"/>
<feature type="compositionally biased region" description="Low complexity" evidence="1">
    <location>
        <begin position="70"/>
        <end position="82"/>
    </location>
</feature>
<proteinExistence type="predicted"/>
<accession>A0ABD0L3I0</accession>
<organism evidence="2 3">
    <name type="scientific">Batillaria attramentaria</name>
    <dbReference type="NCBI Taxonomy" id="370345"/>
    <lineage>
        <taxon>Eukaryota</taxon>
        <taxon>Metazoa</taxon>
        <taxon>Spiralia</taxon>
        <taxon>Lophotrochozoa</taxon>
        <taxon>Mollusca</taxon>
        <taxon>Gastropoda</taxon>
        <taxon>Caenogastropoda</taxon>
        <taxon>Sorbeoconcha</taxon>
        <taxon>Cerithioidea</taxon>
        <taxon>Batillariidae</taxon>
        <taxon>Batillaria</taxon>
    </lineage>
</organism>
<sequence length="98" mass="10842">MIKFKHAHAQCFACLVCVLQLQFFVWGWSLTPSGKDKEVQHLRQVTTDPLPIIGKGEESHHHHHGNMQHSFSSASSGDADDATSTFLTPAALWESSSL</sequence>
<reference evidence="2 3" key="1">
    <citation type="journal article" date="2023" name="Sci. Data">
        <title>Genome assembly of the Korean intertidal mud-creeper Batillaria attramentaria.</title>
        <authorList>
            <person name="Patra A.K."/>
            <person name="Ho P.T."/>
            <person name="Jun S."/>
            <person name="Lee S.J."/>
            <person name="Kim Y."/>
            <person name="Won Y.J."/>
        </authorList>
    </citation>
    <scope>NUCLEOTIDE SEQUENCE [LARGE SCALE GENOMIC DNA]</scope>
    <source>
        <strain evidence="2">Wonlab-2016</strain>
    </source>
</reference>
<gene>
    <name evidence="2" type="ORF">BaRGS_00014736</name>
</gene>
<name>A0ABD0L3I0_9CAEN</name>
<evidence type="ECO:0000313" key="3">
    <source>
        <dbReference type="Proteomes" id="UP001519460"/>
    </source>
</evidence>
<feature type="region of interest" description="Disordered" evidence="1">
    <location>
        <begin position="50"/>
        <end position="82"/>
    </location>
</feature>
<dbReference type="EMBL" id="JACVVK020000087">
    <property type="protein sequence ID" value="KAK7494078.1"/>
    <property type="molecule type" value="Genomic_DNA"/>
</dbReference>
<comment type="caution">
    <text evidence="2">The sequence shown here is derived from an EMBL/GenBank/DDBJ whole genome shotgun (WGS) entry which is preliminary data.</text>
</comment>